<dbReference type="InterPro" id="IPR050087">
    <property type="entry name" value="AON_synthase_class-II"/>
</dbReference>
<comment type="similarity">
    <text evidence="2">Belongs to the class-II pyridoxal-phosphate-dependent aminotransferase family. BioF subfamily.</text>
</comment>
<reference evidence="6 7" key="1">
    <citation type="submission" date="2024-09" db="EMBL/GenBank/DDBJ databases">
        <authorList>
            <person name="Sun Q."/>
            <person name="Mori K."/>
        </authorList>
    </citation>
    <scope>NUCLEOTIDE SEQUENCE [LARGE SCALE GENOMIC DNA]</scope>
    <source>
        <strain evidence="6 7">NCAIM B.02415</strain>
    </source>
</reference>
<comment type="cofactor">
    <cofactor evidence="1">
        <name>pyridoxal 5'-phosphate</name>
        <dbReference type="ChEBI" id="CHEBI:597326"/>
    </cofactor>
</comment>
<evidence type="ECO:0000313" key="6">
    <source>
        <dbReference type="EMBL" id="MFC0514485.1"/>
    </source>
</evidence>
<evidence type="ECO:0000313" key="7">
    <source>
        <dbReference type="Proteomes" id="UP001589828"/>
    </source>
</evidence>
<dbReference type="InterPro" id="IPR015424">
    <property type="entry name" value="PyrdxlP-dep_Trfase"/>
</dbReference>
<dbReference type="InterPro" id="IPR004839">
    <property type="entry name" value="Aminotransferase_I/II_large"/>
</dbReference>
<dbReference type="Proteomes" id="UP001589828">
    <property type="component" value="Unassembled WGS sequence"/>
</dbReference>
<protein>
    <submittedName>
        <fullName evidence="6">Aminotransferase class I/II-fold pyridoxal phosphate-dependent enzyme</fullName>
    </submittedName>
</protein>
<name>A0ABV6L4V0_9SPHI</name>
<evidence type="ECO:0000259" key="5">
    <source>
        <dbReference type="Pfam" id="PF00155"/>
    </source>
</evidence>
<evidence type="ECO:0000256" key="4">
    <source>
        <dbReference type="ARBA" id="ARBA00022898"/>
    </source>
</evidence>
<keyword evidence="6" id="KW-0032">Aminotransferase</keyword>
<gene>
    <name evidence="6" type="ORF">ACFFGT_09745</name>
</gene>
<evidence type="ECO:0000256" key="1">
    <source>
        <dbReference type="ARBA" id="ARBA00001933"/>
    </source>
</evidence>
<keyword evidence="4" id="KW-0663">Pyridoxal phosphate</keyword>
<sequence length="377" mass="41694">MKQAEDFLKNKLYERQQVGTYRQLKPENGLVDFCSNDYLGFARSAVLKQSIAHEVNTHPLSLNGSAGSRLLSGNIQYAEDLENQIAAYHESEAGLLFNSGYDANLGLLSSLAQRGDTIILDELVHASIIDGARLSYANRYSFKHNDLESLEAKLKIAKGNCYVVIESVYSMDGDTPPLPEILSLTEKYNAALIIDEAHAVGLYPKGLVCELGLQQRIFARVVTFGKALGGHGAIVLGSNNLRNYLINFARPFIYTTAASFHQLATIKMAYQLLENSGEAIISLKRNIELFKREVNTGENFTLISSDSPIQCIVLKSNEMAREAAKQLQINNLDVRPILSPTVAQGTERIRICLHSFNTKNDLTLLAVTLNKFTLLHA</sequence>
<organism evidence="6 7">
    <name type="scientific">Mucilaginibacter angelicae</name>
    <dbReference type="NCBI Taxonomy" id="869718"/>
    <lineage>
        <taxon>Bacteria</taxon>
        <taxon>Pseudomonadati</taxon>
        <taxon>Bacteroidota</taxon>
        <taxon>Sphingobacteriia</taxon>
        <taxon>Sphingobacteriales</taxon>
        <taxon>Sphingobacteriaceae</taxon>
        <taxon>Mucilaginibacter</taxon>
    </lineage>
</organism>
<accession>A0ABV6L4V0</accession>
<dbReference type="GO" id="GO:0008483">
    <property type="term" value="F:transaminase activity"/>
    <property type="evidence" value="ECO:0007669"/>
    <property type="project" value="UniProtKB-KW"/>
</dbReference>
<keyword evidence="3" id="KW-0808">Transferase</keyword>
<keyword evidence="7" id="KW-1185">Reference proteome</keyword>
<dbReference type="Gene3D" id="3.40.640.10">
    <property type="entry name" value="Type I PLP-dependent aspartate aminotransferase-like (Major domain)"/>
    <property type="match status" value="1"/>
</dbReference>
<dbReference type="Gene3D" id="3.90.1150.10">
    <property type="entry name" value="Aspartate Aminotransferase, domain 1"/>
    <property type="match status" value="1"/>
</dbReference>
<evidence type="ECO:0000256" key="2">
    <source>
        <dbReference type="ARBA" id="ARBA00010008"/>
    </source>
</evidence>
<dbReference type="Pfam" id="PF00155">
    <property type="entry name" value="Aminotran_1_2"/>
    <property type="match status" value="1"/>
</dbReference>
<feature type="domain" description="Aminotransferase class I/classII large" evidence="5">
    <location>
        <begin position="30"/>
        <end position="355"/>
    </location>
</feature>
<dbReference type="EMBL" id="JBHLTS010000020">
    <property type="protein sequence ID" value="MFC0514485.1"/>
    <property type="molecule type" value="Genomic_DNA"/>
</dbReference>
<evidence type="ECO:0000256" key="3">
    <source>
        <dbReference type="ARBA" id="ARBA00022679"/>
    </source>
</evidence>
<dbReference type="InterPro" id="IPR015421">
    <property type="entry name" value="PyrdxlP-dep_Trfase_major"/>
</dbReference>
<dbReference type="PANTHER" id="PTHR13693:SF77">
    <property type="entry name" value="8-AMINO-7-OXONONANOATE SYNTHASE"/>
    <property type="match status" value="1"/>
</dbReference>
<dbReference type="InterPro" id="IPR015422">
    <property type="entry name" value="PyrdxlP-dep_Trfase_small"/>
</dbReference>
<proteinExistence type="inferred from homology"/>
<dbReference type="SUPFAM" id="SSF53383">
    <property type="entry name" value="PLP-dependent transferases"/>
    <property type="match status" value="1"/>
</dbReference>
<dbReference type="RefSeq" id="WP_377022329.1">
    <property type="nucleotide sequence ID" value="NZ_JBHLTS010000020.1"/>
</dbReference>
<comment type="caution">
    <text evidence="6">The sequence shown here is derived from an EMBL/GenBank/DDBJ whole genome shotgun (WGS) entry which is preliminary data.</text>
</comment>
<dbReference type="PANTHER" id="PTHR13693">
    <property type="entry name" value="CLASS II AMINOTRANSFERASE/8-AMINO-7-OXONONANOATE SYNTHASE"/>
    <property type="match status" value="1"/>
</dbReference>